<dbReference type="AlphaFoldDB" id="A0A0N4YG88"/>
<protein>
    <submittedName>
        <fullName evidence="3">C-type lectin domain-containing protein</fullName>
    </submittedName>
</protein>
<name>A0A0N4YG88_NIPBR</name>
<dbReference type="WBParaSite" id="NBR_0001581201-mRNA-1">
    <property type="protein sequence ID" value="NBR_0001581201-mRNA-1"/>
    <property type="gene ID" value="NBR_0001581201"/>
</dbReference>
<dbReference type="Proteomes" id="UP000271162">
    <property type="component" value="Unassembled WGS sequence"/>
</dbReference>
<gene>
    <name evidence="1" type="ORF">NBR_LOCUS15813</name>
</gene>
<evidence type="ECO:0000313" key="2">
    <source>
        <dbReference type="Proteomes" id="UP000271162"/>
    </source>
</evidence>
<sequence>MFCLVIFELSAMQKDFEFYRLLKLVLNANCDGDEKYWTAPDMVSSWGRFVDCSEMDVYCDSREDEITECDRLFTYHISNDVPHFFSLLKLVLNANCDGDEKYWTAPDMVSSWGRFVDCSEVDVYCDSREDEITECDRLFTYHVIWRNGVDRYD</sequence>
<evidence type="ECO:0000313" key="3">
    <source>
        <dbReference type="WBParaSite" id="NBR_0001581201-mRNA-1"/>
    </source>
</evidence>
<accession>A0A0N4YG88</accession>
<dbReference type="EMBL" id="UYSL01021898">
    <property type="protein sequence ID" value="VDL79407.1"/>
    <property type="molecule type" value="Genomic_DNA"/>
</dbReference>
<proteinExistence type="predicted"/>
<dbReference type="STRING" id="27835.A0A0N4YG88"/>
<reference evidence="3" key="1">
    <citation type="submission" date="2017-02" db="UniProtKB">
        <authorList>
            <consortium name="WormBaseParasite"/>
        </authorList>
    </citation>
    <scope>IDENTIFICATION</scope>
</reference>
<keyword evidence="2" id="KW-1185">Reference proteome</keyword>
<organism evidence="3">
    <name type="scientific">Nippostrongylus brasiliensis</name>
    <name type="common">Rat hookworm</name>
    <dbReference type="NCBI Taxonomy" id="27835"/>
    <lineage>
        <taxon>Eukaryota</taxon>
        <taxon>Metazoa</taxon>
        <taxon>Ecdysozoa</taxon>
        <taxon>Nematoda</taxon>
        <taxon>Chromadorea</taxon>
        <taxon>Rhabditida</taxon>
        <taxon>Rhabditina</taxon>
        <taxon>Rhabditomorpha</taxon>
        <taxon>Strongyloidea</taxon>
        <taxon>Heligmosomidae</taxon>
        <taxon>Nippostrongylus</taxon>
    </lineage>
</organism>
<reference evidence="1 2" key="2">
    <citation type="submission" date="2018-11" db="EMBL/GenBank/DDBJ databases">
        <authorList>
            <consortium name="Pathogen Informatics"/>
        </authorList>
    </citation>
    <scope>NUCLEOTIDE SEQUENCE [LARGE SCALE GENOMIC DNA]</scope>
</reference>
<evidence type="ECO:0000313" key="1">
    <source>
        <dbReference type="EMBL" id="VDL79407.1"/>
    </source>
</evidence>